<dbReference type="InterPro" id="IPR012133">
    <property type="entry name" value="Alpha-hydoxy_acid_DH_FMN"/>
</dbReference>
<name>A0ABN8NU37_9CNID</name>
<reference evidence="7 8" key="1">
    <citation type="submission" date="2022-05" db="EMBL/GenBank/DDBJ databases">
        <authorList>
            <consortium name="Genoscope - CEA"/>
            <person name="William W."/>
        </authorList>
    </citation>
    <scope>NUCLEOTIDE SEQUENCE [LARGE SCALE GENOMIC DNA]</scope>
</reference>
<dbReference type="SUPFAM" id="SSF51395">
    <property type="entry name" value="FMN-linked oxidoreductases"/>
    <property type="match status" value="1"/>
</dbReference>
<dbReference type="PANTHER" id="PTHR10578">
    <property type="entry name" value="S -2-HYDROXY-ACID OXIDASE-RELATED"/>
    <property type="match status" value="1"/>
</dbReference>
<dbReference type="PANTHER" id="PTHR10578:SF149">
    <property type="entry name" value="2-HYDROXYACID OXIDASE 2"/>
    <property type="match status" value="1"/>
</dbReference>
<dbReference type="InterPro" id="IPR000262">
    <property type="entry name" value="FMN-dep_DH"/>
</dbReference>
<evidence type="ECO:0000256" key="4">
    <source>
        <dbReference type="ARBA" id="ARBA00029325"/>
    </source>
</evidence>
<keyword evidence="8" id="KW-1185">Reference proteome</keyword>
<sequence length="390" mass="42522">MADSLTEPVCLKDFESYAREYLPFYAFEFFAGGANEETTIRENLEAFKRCENMGREQLGPGVKYRIFKAHVHVQLNFRLRIQPRVLCGISEVDLSTTILGEKVTLPIGIAPTATQKLAHPDGEQATAKAASKAGTCMILSCVGSTSLEDVATMAPESVKWMQLYVLSSQEMTKKIVKRAEKEGYKAIVLTVDGTVKGKRPKDVRNQSVLLPHLMNIPNVDPAKMADAKRSSDFVKNKQQGSGFAFDNFANALVNKSITFETIDWLKSITKLPVLIKGILTAGDARKAVQHGVDGIIVSNHGGRQLDCVPATIDVLPEIVDAVNGKVEVYVDGGIRLGTDVFKALALGARAVFIGRPAIWGLAYKGEEGVTKVLDILKEELEIAMILSGKI</sequence>
<dbReference type="InterPro" id="IPR037396">
    <property type="entry name" value="FMN_HAD"/>
</dbReference>
<comment type="catalytic activity">
    <reaction evidence="5">
        <text>2-hydroxyoctanoate + O2 = 2-oxooctanoate + H2O2</text>
        <dbReference type="Rhea" id="RHEA:67940"/>
        <dbReference type="ChEBI" id="CHEBI:15379"/>
        <dbReference type="ChEBI" id="CHEBI:16240"/>
        <dbReference type="ChEBI" id="CHEBI:133514"/>
        <dbReference type="ChEBI" id="CHEBI:176689"/>
    </reaction>
    <physiologicalReaction direction="left-to-right" evidence="5">
        <dbReference type="Rhea" id="RHEA:67941"/>
    </physiologicalReaction>
</comment>
<dbReference type="Pfam" id="PF01070">
    <property type="entry name" value="FMN_dh"/>
    <property type="match status" value="1"/>
</dbReference>
<evidence type="ECO:0000256" key="2">
    <source>
        <dbReference type="ARBA" id="ARBA00023002"/>
    </source>
</evidence>
<dbReference type="PROSITE" id="PS00557">
    <property type="entry name" value="FMN_HYDROXY_ACID_DH_1"/>
    <property type="match status" value="1"/>
</dbReference>
<keyword evidence="2" id="KW-0560">Oxidoreductase</keyword>
<accession>A0ABN8NU37</accession>
<dbReference type="EMBL" id="CALNXK010000037">
    <property type="protein sequence ID" value="CAH3122291.1"/>
    <property type="molecule type" value="Genomic_DNA"/>
</dbReference>
<evidence type="ECO:0000259" key="6">
    <source>
        <dbReference type="PROSITE" id="PS51349"/>
    </source>
</evidence>
<evidence type="ECO:0000256" key="3">
    <source>
        <dbReference type="ARBA" id="ARBA00024042"/>
    </source>
</evidence>
<feature type="non-terminal residue" evidence="7">
    <location>
        <position position="390"/>
    </location>
</feature>
<evidence type="ECO:0000313" key="7">
    <source>
        <dbReference type="EMBL" id="CAH3122291.1"/>
    </source>
</evidence>
<feature type="domain" description="FMN hydroxy acid dehydrogenase" evidence="6">
    <location>
        <begin position="3"/>
        <end position="390"/>
    </location>
</feature>
<evidence type="ECO:0000256" key="5">
    <source>
        <dbReference type="ARBA" id="ARBA00029327"/>
    </source>
</evidence>
<evidence type="ECO:0000313" key="8">
    <source>
        <dbReference type="Proteomes" id="UP001159405"/>
    </source>
</evidence>
<dbReference type="InterPro" id="IPR008259">
    <property type="entry name" value="FMN_hydac_DH_AS"/>
</dbReference>
<dbReference type="Gene3D" id="3.20.20.70">
    <property type="entry name" value="Aldolase class I"/>
    <property type="match status" value="1"/>
</dbReference>
<protein>
    <recommendedName>
        <fullName evidence="6">FMN hydroxy acid dehydrogenase domain-containing protein</fullName>
    </recommendedName>
</protein>
<evidence type="ECO:0000256" key="1">
    <source>
        <dbReference type="ARBA" id="ARBA00001917"/>
    </source>
</evidence>
<dbReference type="Proteomes" id="UP001159405">
    <property type="component" value="Unassembled WGS sequence"/>
</dbReference>
<dbReference type="PROSITE" id="PS51349">
    <property type="entry name" value="FMN_HYDROXY_ACID_DH_2"/>
    <property type="match status" value="1"/>
</dbReference>
<organism evidence="7 8">
    <name type="scientific">Porites lobata</name>
    <dbReference type="NCBI Taxonomy" id="104759"/>
    <lineage>
        <taxon>Eukaryota</taxon>
        <taxon>Metazoa</taxon>
        <taxon>Cnidaria</taxon>
        <taxon>Anthozoa</taxon>
        <taxon>Hexacorallia</taxon>
        <taxon>Scleractinia</taxon>
        <taxon>Fungiina</taxon>
        <taxon>Poritidae</taxon>
        <taxon>Porites</taxon>
    </lineage>
</organism>
<comment type="similarity">
    <text evidence="3">Belongs to the FMN-dependent alpha-hydroxy acid dehydrogenase family.</text>
</comment>
<dbReference type="PIRSF" id="PIRSF000138">
    <property type="entry name" value="Al-hdrx_acd_dh"/>
    <property type="match status" value="1"/>
</dbReference>
<comment type="caution">
    <text evidence="7">The sequence shown here is derived from an EMBL/GenBank/DDBJ whole genome shotgun (WGS) entry which is preliminary data.</text>
</comment>
<dbReference type="InterPro" id="IPR013785">
    <property type="entry name" value="Aldolase_TIM"/>
</dbReference>
<dbReference type="CDD" id="cd02809">
    <property type="entry name" value="alpha_hydroxyacid_oxid_FMN"/>
    <property type="match status" value="1"/>
</dbReference>
<gene>
    <name evidence="7" type="ORF">PLOB_00029321</name>
</gene>
<proteinExistence type="inferred from homology"/>
<comment type="catalytic activity">
    <reaction evidence="4">
        <text>a (2S)-2-hydroxycarboxylate + O2 = a 2-oxocarboxylate + H2O2</text>
        <dbReference type="Rhea" id="RHEA:16789"/>
        <dbReference type="ChEBI" id="CHEBI:15379"/>
        <dbReference type="ChEBI" id="CHEBI:16240"/>
        <dbReference type="ChEBI" id="CHEBI:35179"/>
        <dbReference type="ChEBI" id="CHEBI:58123"/>
        <dbReference type="EC" id="1.1.3.15"/>
    </reaction>
    <physiologicalReaction direction="left-to-right" evidence="4">
        <dbReference type="Rhea" id="RHEA:16790"/>
    </physiologicalReaction>
</comment>
<comment type="cofactor">
    <cofactor evidence="1">
        <name>FMN</name>
        <dbReference type="ChEBI" id="CHEBI:58210"/>
    </cofactor>
</comment>